<sequence length="176" mass="20993">MRALLSRYSVQPERDSFPTKTKNHFFGVFLLYLSTSFRNNPFKPLIIISFSSFFQISISRYLSPSLFLFLSLSIFFYHTHTYTSILSPSFILIFSLSFPISLYLFFFLLFLSLMFFLLSLFCSPTRKYCNFFFAKLVNTFLAIFFYCHCFYLLPARDDVCHRKNWHFSPQPLELFS</sequence>
<reference evidence="2" key="1">
    <citation type="submission" date="2021-01" db="EMBL/GenBank/DDBJ databases">
        <authorList>
            <person name="Li R."/>
            <person name="Bekaert M."/>
        </authorList>
    </citation>
    <scope>NUCLEOTIDE SEQUENCE</scope>
    <source>
        <strain evidence="2">Farmed</strain>
    </source>
</reference>
<name>A0A812E7Z8_ACAPH</name>
<protein>
    <submittedName>
        <fullName evidence="2">Uncharacterized protein</fullName>
    </submittedName>
</protein>
<proteinExistence type="predicted"/>
<dbReference type="EMBL" id="CAHIKZ030004787">
    <property type="protein sequence ID" value="CAE1315521.1"/>
    <property type="molecule type" value="Genomic_DNA"/>
</dbReference>
<gene>
    <name evidence="2" type="ORF">SPHA_66424</name>
</gene>
<keyword evidence="1" id="KW-0812">Transmembrane</keyword>
<feature type="transmembrane region" description="Helical" evidence="1">
    <location>
        <begin position="61"/>
        <end position="78"/>
    </location>
</feature>
<evidence type="ECO:0000313" key="3">
    <source>
        <dbReference type="Proteomes" id="UP000597762"/>
    </source>
</evidence>
<dbReference type="AlphaFoldDB" id="A0A812E7Z8"/>
<dbReference type="Proteomes" id="UP000597762">
    <property type="component" value="Unassembled WGS sequence"/>
</dbReference>
<keyword evidence="1" id="KW-1133">Transmembrane helix</keyword>
<keyword evidence="3" id="KW-1185">Reference proteome</keyword>
<feature type="transmembrane region" description="Helical" evidence="1">
    <location>
        <begin position="90"/>
        <end position="120"/>
    </location>
</feature>
<evidence type="ECO:0000256" key="1">
    <source>
        <dbReference type="SAM" id="Phobius"/>
    </source>
</evidence>
<comment type="caution">
    <text evidence="2">The sequence shown here is derived from an EMBL/GenBank/DDBJ whole genome shotgun (WGS) entry which is preliminary data.</text>
</comment>
<keyword evidence="1" id="KW-0472">Membrane</keyword>
<evidence type="ECO:0000313" key="2">
    <source>
        <dbReference type="EMBL" id="CAE1315521.1"/>
    </source>
</evidence>
<feature type="transmembrane region" description="Helical" evidence="1">
    <location>
        <begin position="132"/>
        <end position="153"/>
    </location>
</feature>
<organism evidence="2 3">
    <name type="scientific">Acanthosepion pharaonis</name>
    <name type="common">Pharaoh cuttlefish</name>
    <name type="synonym">Sepia pharaonis</name>
    <dbReference type="NCBI Taxonomy" id="158019"/>
    <lineage>
        <taxon>Eukaryota</taxon>
        <taxon>Metazoa</taxon>
        <taxon>Spiralia</taxon>
        <taxon>Lophotrochozoa</taxon>
        <taxon>Mollusca</taxon>
        <taxon>Cephalopoda</taxon>
        <taxon>Coleoidea</taxon>
        <taxon>Decapodiformes</taxon>
        <taxon>Sepiida</taxon>
        <taxon>Sepiina</taxon>
        <taxon>Sepiidae</taxon>
        <taxon>Acanthosepion</taxon>
    </lineage>
</organism>
<accession>A0A812E7Z8</accession>